<feature type="transmembrane region" description="Helical" evidence="11">
    <location>
        <begin position="474"/>
        <end position="492"/>
    </location>
</feature>
<dbReference type="Pfam" id="PF03600">
    <property type="entry name" value="CitMHS"/>
    <property type="match status" value="1"/>
</dbReference>
<dbReference type="EMBL" id="PKUN01000004">
    <property type="protein sequence ID" value="PLX62635.1"/>
    <property type="molecule type" value="Genomic_DNA"/>
</dbReference>
<keyword evidence="6" id="KW-0915">Sodium</keyword>
<evidence type="ECO:0000256" key="11">
    <source>
        <dbReference type="SAM" id="Phobius"/>
    </source>
</evidence>
<sequence length="497" mass="53921">MLTTCSPVSESRSNCVTYVLKTLFFLLLALPGAALAAATGDNNLDLTSHWVGYTAIAIFAVAYLLVMAEEFTHLRKSKPVILAAGLIWSIIAWYYASHGFTHEAEAAVRHNLLEYAELMLFLLVAMTYINAMDERNVFEALRSWLVARGFGFRQLFWITGVLAFFISPVADNLTTALLMCAVVLAVGGSNSKFILLACINIVVAANAGGAFSPFGDITTLMVWQKGVQTPQGVVAFGSFFALFIPSLVNWLVPAAIMHFAVPNEQPSGGGKPVAMKRGARRIIVLFLLTIVTAVSFHNFLHMPPVIGMLTGLAYLQFFGFYLKKTYHRDRNTSNGEAATELEHDGQMGDLVAFDVFSKVARAEWDTLLFFYGVVLCVGGLGFIGYLSLTSELMYIQLGATTANVIVGILSAIVDNIPVMFAVLTMLPDMSMVQWLLVTLTAGVGGSLLSIGSAAGVALMGQARGRYPFFGHLKWAPVIALGYAASIYTHLWINSAIF</sequence>
<dbReference type="PANTHER" id="PTHR43269:SF2">
    <property type="entry name" value="SODIUM_PROTON ANTIPORTER 1-RELATED"/>
    <property type="match status" value="1"/>
</dbReference>
<feature type="transmembrane region" description="Helical" evidence="11">
    <location>
        <begin position="367"/>
        <end position="388"/>
    </location>
</feature>
<evidence type="ECO:0000256" key="5">
    <source>
        <dbReference type="ARBA" id="ARBA00022989"/>
    </source>
</evidence>
<keyword evidence="9" id="KW-0739">Sodium transport</keyword>
<evidence type="ECO:0000256" key="2">
    <source>
        <dbReference type="ARBA" id="ARBA00022448"/>
    </source>
</evidence>
<dbReference type="GO" id="GO:0016020">
    <property type="term" value="C:membrane"/>
    <property type="evidence" value="ECO:0007669"/>
    <property type="project" value="UniProtKB-SubCell"/>
</dbReference>
<evidence type="ECO:0000256" key="4">
    <source>
        <dbReference type="ARBA" id="ARBA00022692"/>
    </source>
</evidence>
<feature type="transmembrane region" description="Helical" evidence="11">
    <location>
        <begin position="282"/>
        <end position="299"/>
    </location>
</feature>
<accession>A0A2N6CZ41</accession>
<feature type="domain" description="Citrate transporter-like" evidence="12">
    <location>
        <begin position="63"/>
        <end position="442"/>
    </location>
</feature>
<feature type="transmembrane region" description="Helical" evidence="11">
    <location>
        <begin position="172"/>
        <end position="188"/>
    </location>
</feature>
<evidence type="ECO:0000256" key="10">
    <source>
        <dbReference type="ARBA" id="ARBA00025753"/>
    </source>
</evidence>
<evidence type="ECO:0000256" key="6">
    <source>
        <dbReference type="ARBA" id="ARBA00023053"/>
    </source>
</evidence>
<feature type="transmembrane region" description="Helical" evidence="11">
    <location>
        <begin position="234"/>
        <end position="261"/>
    </location>
</feature>
<comment type="caution">
    <text evidence="13">The sequence shown here is derived from an EMBL/GenBank/DDBJ whole genome shotgun (WGS) entry which is preliminary data.</text>
</comment>
<evidence type="ECO:0000256" key="3">
    <source>
        <dbReference type="ARBA" id="ARBA00022449"/>
    </source>
</evidence>
<keyword evidence="4 11" id="KW-0812">Transmembrane</keyword>
<dbReference type="PANTHER" id="PTHR43269">
    <property type="entry name" value="SODIUM/PROTON ANTIPORTER 1-RELATED"/>
    <property type="match status" value="1"/>
</dbReference>
<feature type="transmembrane region" description="Helical" evidence="11">
    <location>
        <begin position="50"/>
        <end position="68"/>
    </location>
</feature>
<feature type="transmembrane region" description="Helical" evidence="11">
    <location>
        <begin position="116"/>
        <end position="133"/>
    </location>
</feature>
<name>A0A2N6CZ41_9GAMM</name>
<proteinExistence type="inferred from homology"/>
<dbReference type="GO" id="GO:0006814">
    <property type="term" value="P:sodium ion transport"/>
    <property type="evidence" value="ECO:0007669"/>
    <property type="project" value="UniProtKB-KW"/>
</dbReference>
<keyword evidence="8 11" id="KW-0472">Membrane</keyword>
<dbReference type="GO" id="GO:0015297">
    <property type="term" value="F:antiporter activity"/>
    <property type="evidence" value="ECO:0007669"/>
    <property type="project" value="UniProtKB-KW"/>
</dbReference>
<evidence type="ECO:0000256" key="1">
    <source>
        <dbReference type="ARBA" id="ARBA00004141"/>
    </source>
</evidence>
<comment type="similarity">
    <text evidence="10">Belongs to the NhaD Na(+)/H(+) (TC 2.A.62) antiporter family.</text>
</comment>
<feature type="transmembrane region" description="Helical" evidence="11">
    <location>
        <begin position="193"/>
        <end position="214"/>
    </location>
</feature>
<evidence type="ECO:0000256" key="7">
    <source>
        <dbReference type="ARBA" id="ARBA00023065"/>
    </source>
</evidence>
<feature type="transmembrane region" description="Helical" evidence="11">
    <location>
        <begin position="434"/>
        <end position="454"/>
    </location>
</feature>
<protein>
    <submittedName>
        <fullName evidence="13">Sodium:proton antiporter</fullName>
    </submittedName>
</protein>
<evidence type="ECO:0000313" key="13">
    <source>
        <dbReference type="EMBL" id="PLX62635.1"/>
    </source>
</evidence>
<feature type="transmembrane region" description="Helical" evidence="11">
    <location>
        <begin position="18"/>
        <end position="38"/>
    </location>
</feature>
<evidence type="ECO:0000313" key="14">
    <source>
        <dbReference type="Proteomes" id="UP000235015"/>
    </source>
</evidence>
<reference evidence="13 14" key="1">
    <citation type="submission" date="2017-11" db="EMBL/GenBank/DDBJ databases">
        <title>Genome-resolved metagenomics identifies genetic mobility, metabolic interactions, and unexpected diversity in perchlorate-reducing communities.</title>
        <authorList>
            <person name="Barnum T.P."/>
            <person name="Figueroa I.A."/>
            <person name="Carlstrom C.I."/>
            <person name="Lucas L.N."/>
            <person name="Engelbrektson A.L."/>
            <person name="Coates J.D."/>
        </authorList>
    </citation>
    <scope>NUCLEOTIDE SEQUENCE [LARGE SCALE GENOMIC DNA]</scope>
    <source>
        <strain evidence="13">BM301</strain>
    </source>
</reference>
<gene>
    <name evidence="13" type="ORF">C0630_05355</name>
</gene>
<keyword evidence="3" id="KW-0050">Antiport</keyword>
<evidence type="ECO:0000259" key="12">
    <source>
        <dbReference type="Pfam" id="PF03600"/>
    </source>
</evidence>
<evidence type="ECO:0000256" key="8">
    <source>
        <dbReference type="ARBA" id="ARBA00023136"/>
    </source>
</evidence>
<keyword evidence="5 11" id="KW-1133">Transmembrane helix</keyword>
<organism evidence="13 14">
    <name type="scientific">Sedimenticola selenatireducens</name>
    <dbReference type="NCBI Taxonomy" id="191960"/>
    <lineage>
        <taxon>Bacteria</taxon>
        <taxon>Pseudomonadati</taxon>
        <taxon>Pseudomonadota</taxon>
        <taxon>Gammaproteobacteria</taxon>
        <taxon>Chromatiales</taxon>
        <taxon>Sedimenticolaceae</taxon>
        <taxon>Sedimenticola</taxon>
    </lineage>
</organism>
<dbReference type="Proteomes" id="UP000235015">
    <property type="component" value="Unassembled WGS sequence"/>
</dbReference>
<feature type="transmembrane region" description="Helical" evidence="11">
    <location>
        <begin position="305"/>
        <end position="322"/>
    </location>
</feature>
<dbReference type="InterPro" id="IPR004680">
    <property type="entry name" value="Cit_transptr-like_dom"/>
</dbReference>
<feature type="transmembrane region" description="Helical" evidence="11">
    <location>
        <begin position="145"/>
        <end position="166"/>
    </location>
</feature>
<dbReference type="STRING" id="1111735.GCA_000428045_00508"/>
<keyword evidence="2" id="KW-0813">Transport</keyword>
<comment type="subcellular location">
    <subcellularLocation>
        <location evidence="1">Membrane</location>
        <topology evidence="1">Multi-pass membrane protein</topology>
    </subcellularLocation>
</comment>
<feature type="transmembrane region" description="Helical" evidence="11">
    <location>
        <begin position="80"/>
        <end position="96"/>
    </location>
</feature>
<dbReference type="InterPro" id="IPR045016">
    <property type="entry name" value="NhaD-like"/>
</dbReference>
<keyword evidence="7" id="KW-0406">Ion transport</keyword>
<dbReference type="AlphaFoldDB" id="A0A2N6CZ41"/>
<evidence type="ECO:0000256" key="9">
    <source>
        <dbReference type="ARBA" id="ARBA00023201"/>
    </source>
</evidence>
<dbReference type="NCBIfam" id="NF038006">
    <property type="entry name" value="NhaD_1"/>
    <property type="match status" value="1"/>
</dbReference>